<dbReference type="PANTHER" id="PTHR30203">
    <property type="entry name" value="OUTER MEMBRANE CATION EFFLUX PROTEIN"/>
    <property type="match status" value="1"/>
</dbReference>
<protein>
    <submittedName>
        <fullName evidence="3">TolC family protein</fullName>
    </submittedName>
</protein>
<dbReference type="SUPFAM" id="SSF56954">
    <property type="entry name" value="Outer membrane efflux proteins (OEP)"/>
    <property type="match status" value="1"/>
</dbReference>
<gene>
    <name evidence="3" type="ORF">MOV92_20885</name>
</gene>
<dbReference type="RefSeq" id="WP_083512703.1">
    <property type="nucleotide sequence ID" value="NZ_CP011131.1"/>
</dbReference>
<accession>A0ABY3XEG2</accession>
<dbReference type="EMBL" id="CP093547">
    <property type="protein sequence ID" value="UNP28898.1"/>
    <property type="molecule type" value="Genomic_DNA"/>
</dbReference>
<evidence type="ECO:0000313" key="4">
    <source>
        <dbReference type="Proteomes" id="UP000829194"/>
    </source>
</evidence>
<name>A0ABY3XEG2_9GAMM</name>
<dbReference type="InterPro" id="IPR010131">
    <property type="entry name" value="MdtP/NodT-like"/>
</dbReference>
<dbReference type="Proteomes" id="UP000829194">
    <property type="component" value="Chromosome"/>
</dbReference>
<feature type="signal peptide" evidence="2">
    <location>
        <begin position="1"/>
        <end position="21"/>
    </location>
</feature>
<dbReference type="PANTHER" id="PTHR30203:SF24">
    <property type="entry name" value="BLR4935 PROTEIN"/>
    <property type="match status" value="1"/>
</dbReference>
<keyword evidence="4" id="KW-1185">Reference proteome</keyword>
<evidence type="ECO:0000256" key="2">
    <source>
        <dbReference type="SAM" id="SignalP"/>
    </source>
</evidence>
<keyword evidence="2" id="KW-0732">Signal</keyword>
<dbReference type="Pfam" id="PF02321">
    <property type="entry name" value="OEP"/>
    <property type="match status" value="1"/>
</dbReference>
<proteinExistence type="inferred from homology"/>
<evidence type="ECO:0000313" key="3">
    <source>
        <dbReference type="EMBL" id="UNP28898.1"/>
    </source>
</evidence>
<sequence length="446" mass="47401">MRLRPAALAALTAALCFSAQARPPLASASPPGTLAAANAPAAPRAGSVFTLDDAYARIGDSHPDLRLFGDQRSVLQAERDIAAQKPALVAGLAVDNVLGTGAVSGIGGAEITLSLASVFERGGKLDARRAFAQSRIDALAVDREGRRLDLLAETARRYLAIVAAQRRIELAQFDIAQRKRSVAAARQRLEAGASPESGLLTAQAAQARAELERSRAEQSLLAARQHLAALWGERDPGFATVAGDPYALAPIQDTAALASLLERTPELARFNDARRIGEARVRLAQSQATPDLSWQLGVRRLQDGSDMALIGSVAMPLGARDRAEPGIRGAQAELAVLETEREAKGMSLYSTLVEAHGRYRVGALEVARLKDDVLPRLERAEKAAEYAYRAGAISYLELALLQAESVAVRKQRLDTALDAQLALIEIQRLTGESFLAASPIPAGARP</sequence>
<dbReference type="Gene3D" id="1.20.1600.10">
    <property type="entry name" value="Outer membrane efflux proteins (OEP)"/>
    <property type="match status" value="1"/>
</dbReference>
<feature type="chain" id="PRO_5045778560" evidence="2">
    <location>
        <begin position="22"/>
        <end position="446"/>
    </location>
</feature>
<reference evidence="3 4" key="1">
    <citation type="submission" date="2022-03" db="EMBL/GenBank/DDBJ databases">
        <title>Complete genome sequence of Lysobacter capsici VKM B-2533 and Lysobacter gummosus 10.1.1, promising sources of lytic agents.</title>
        <authorList>
            <person name="Tarlachkov S.V."/>
            <person name="Kudryakova I.V."/>
            <person name="Afoshin A.S."/>
            <person name="Leontyevskaya E.A."/>
            <person name="Leontyevskaya N.V."/>
        </authorList>
    </citation>
    <scope>NUCLEOTIDE SEQUENCE [LARGE SCALE GENOMIC DNA]</scope>
    <source>
        <strain evidence="3 4">10.1.1</strain>
    </source>
</reference>
<evidence type="ECO:0000256" key="1">
    <source>
        <dbReference type="ARBA" id="ARBA00007613"/>
    </source>
</evidence>
<comment type="similarity">
    <text evidence="1">Belongs to the outer membrane factor (OMF) (TC 1.B.17) family.</text>
</comment>
<organism evidence="3 4">
    <name type="scientific">Lysobacter gummosus</name>
    <dbReference type="NCBI Taxonomy" id="262324"/>
    <lineage>
        <taxon>Bacteria</taxon>
        <taxon>Pseudomonadati</taxon>
        <taxon>Pseudomonadota</taxon>
        <taxon>Gammaproteobacteria</taxon>
        <taxon>Lysobacterales</taxon>
        <taxon>Lysobacteraceae</taxon>
        <taxon>Lysobacter</taxon>
    </lineage>
</organism>
<dbReference type="InterPro" id="IPR003423">
    <property type="entry name" value="OMP_efflux"/>
</dbReference>